<protein>
    <recommendedName>
        <fullName evidence="3">Proteasome subunit alpha type</fullName>
    </recommendedName>
</protein>
<dbReference type="GO" id="GO:0006511">
    <property type="term" value="P:ubiquitin-dependent protein catabolic process"/>
    <property type="evidence" value="ECO:0007669"/>
    <property type="project" value="InterPro"/>
</dbReference>
<evidence type="ECO:0000256" key="1">
    <source>
        <dbReference type="ARBA" id="ARBA00022942"/>
    </source>
</evidence>
<comment type="subcellular location">
    <subcellularLocation>
        <location evidence="3">Cytoplasm</location>
    </subcellularLocation>
    <subcellularLocation>
        <location evidence="3">Nucleus</location>
    </subcellularLocation>
</comment>
<dbReference type="eggNOG" id="KOG0182">
    <property type="taxonomic scope" value="Eukaryota"/>
</dbReference>
<dbReference type="GO" id="GO:0005634">
    <property type="term" value="C:nucleus"/>
    <property type="evidence" value="ECO:0007669"/>
    <property type="project" value="UniProtKB-SubCell"/>
</dbReference>
<dbReference type="GeneID" id="20530767"/>
<dbReference type="Proteomes" id="UP000030693">
    <property type="component" value="Unassembled WGS sequence"/>
</dbReference>
<proteinExistence type="inferred from homology"/>
<dbReference type="InterPro" id="IPR050115">
    <property type="entry name" value="Proteasome_alpha"/>
</dbReference>
<dbReference type="PROSITE" id="PS51475">
    <property type="entry name" value="PROTEASOME_ALPHA_2"/>
    <property type="match status" value="1"/>
</dbReference>
<accession>A0A058Z0U5</accession>
<evidence type="ECO:0000256" key="2">
    <source>
        <dbReference type="PROSITE-ProRule" id="PRU00808"/>
    </source>
</evidence>
<dbReference type="InterPro" id="IPR023332">
    <property type="entry name" value="Proteasome_alpha-type"/>
</dbReference>
<evidence type="ECO:0000313" key="6">
    <source>
        <dbReference type="Proteomes" id="UP000030693"/>
    </source>
</evidence>
<dbReference type="SMART" id="SM00948">
    <property type="entry name" value="Proteasome_A_N"/>
    <property type="match status" value="1"/>
</dbReference>
<organism evidence="5">
    <name type="scientific">Fonticula alba</name>
    <name type="common">Slime mold</name>
    <dbReference type="NCBI Taxonomy" id="691883"/>
    <lineage>
        <taxon>Eukaryota</taxon>
        <taxon>Rotosphaerida</taxon>
        <taxon>Fonticulaceae</taxon>
        <taxon>Fonticula</taxon>
    </lineage>
</organism>
<name>A0A058Z0U5_FONAL</name>
<dbReference type="OMA" id="EIGCIMT"/>
<dbReference type="STRING" id="691883.A0A058Z0U5"/>
<evidence type="ECO:0000313" key="5">
    <source>
        <dbReference type="EMBL" id="KCV67523.1"/>
    </source>
</evidence>
<dbReference type="GO" id="GO:0005737">
    <property type="term" value="C:cytoplasm"/>
    <property type="evidence" value="ECO:0007669"/>
    <property type="project" value="UniProtKB-SubCell"/>
</dbReference>
<keyword evidence="3" id="KW-0963">Cytoplasm</keyword>
<dbReference type="OrthoDB" id="5835702at2759"/>
<evidence type="ECO:0000259" key="4">
    <source>
        <dbReference type="PROSITE" id="PS00388"/>
    </source>
</evidence>
<dbReference type="PROSITE" id="PS00388">
    <property type="entry name" value="PROTEASOME_ALPHA_1"/>
    <property type="match status" value="1"/>
</dbReference>
<reference evidence="5" key="1">
    <citation type="submission" date="2013-04" db="EMBL/GenBank/DDBJ databases">
        <title>The Genome Sequence of Fonticula alba ATCC 38817.</title>
        <authorList>
            <consortium name="The Broad Institute Genomics Platform"/>
            <person name="Russ C."/>
            <person name="Cuomo C."/>
            <person name="Burger G."/>
            <person name="Gray M.W."/>
            <person name="Holland P.W.H."/>
            <person name="King N."/>
            <person name="Lang F.B.F."/>
            <person name="Roger A.J."/>
            <person name="Ruiz-Trillo I."/>
            <person name="Brown M."/>
            <person name="Walker B."/>
            <person name="Young S."/>
            <person name="Zeng Q."/>
            <person name="Gargeya S."/>
            <person name="Fitzgerald M."/>
            <person name="Haas B."/>
            <person name="Abouelleil A."/>
            <person name="Allen A.W."/>
            <person name="Alvarado L."/>
            <person name="Arachchi H.M."/>
            <person name="Berlin A.M."/>
            <person name="Chapman S.B."/>
            <person name="Gainer-Dewar J."/>
            <person name="Goldberg J."/>
            <person name="Griggs A."/>
            <person name="Gujja S."/>
            <person name="Hansen M."/>
            <person name="Howarth C."/>
            <person name="Imamovic A."/>
            <person name="Ireland A."/>
            <person name="Larimer J."/>
            <person name="McCowan C."/>
            <person name="Murphy C."/>
            <person name="Pearson M."/>
            <person name="Poon T.W."/>
            <person name="Priest M."/>
            <person name="Roberts A."/>
            <person name="Saif S."/>
            <person name="Shea T."/>
            <person name="Sisk P."/>
            <person name="Sykes S."/>
            <person name="Wortman J."/>
            <person name="Nusbaum C."/>
            <person name="Birren B."/>
        </authorList>
    </citation>
    <scope>NUCLEOTIDE SEQUENCE [LARGE SCALE GENOMIC DNA]</scope>
    <source>
        <strain evidence="5">ATCC 38817</strain>
    </source>
</reference>
<evidence type="ECO:0000256" key="3">
    <source>
        <dbReference type="RuleBase" id="RU000551"/>
    </source>
</evidence>
<dbReference type="EMBL" id="KB932217">
    <property type="protein sequence ID" value="KCV67523.1"/>
    <property type="molecule type" value="Genomic_DNA"/>
</dbReference>
<keyword evidence="3" id="KW-0539">Nucleus</keyword>
<dbReference type="RefSeq" id="XP_009498084.1">
    <property type="nucleotide sequence ID" value="XM_009499809.1"/>
</dbReference>
<dbReference type="InterPro" id="IPR000426">
    <property type="entry name" value="Proteasome_asu_N"/>
</dbReference>
<dbReference type="Pfam" id="PF00227">
    <property type="entry name" value="Proteasome"/>
    <property type="match status" value="1"/>
</dbReference>
<dbReference type="AlphaFoldDB" id="A0A058Z0U5"/>
<gene>
    <name evidence="5" type="ORF">H696_06042</name>
</gene>
<keyword evidence="1 2" id="KW-0647">Proteasome</keyword>
<dbReference type="InterPro" id="IPR001353">
    <property type="entry name" value="Proteasome_sua/b"/>
</dbReference>
<dbReference type="SUPFAM" id="SSF56235">
    <property type="entry name" value="N-terminal nucleophile aminohydrolases (Ntn hydrolases)"/>
    <property type="match status" value="1"/>
</dbReference>
<feature type="domain" description="Proteasome alpha-type subunits" evidence="4">
    <location>
        <begin position="9"/>
        <end position="31"/>
    </location>
</feature>
<keyword evidence="6" id="KW-1185">Reference proteome</keyword>
<dbReference type="PANTHER" id="PTHR11599">
    <property type="entry name" value="PROTEASOME SUBUNIT ALPHA/BETA"/>
    <property type="match status" value="1"/>
</dbReference>
<dbReference type="Gene3D" id="3.60.20.10">
    <property type="entry name" value="Glutamine Phosphoribosylpyrophosphate, subunit 1, domain 1"/>
    <property type="match status" value="1"/>
</dbReference>
<comment type="subunit">
    <text evidence="3">The 26S proteasome consists of a 20S proteasome core and two 19S regulatory subunits.</text>
</comment>
<comment type="similarity">
    <text evidence="2 3">Belongs to the peptidase T1A family.</text>
</comment>
<dbReference type="InterPro" id="IPR029055">
    <property type="entry name" value="Ntn_hydrolases_N"/>
</dbReference>
<dbReference type="Pfam" id="PF10584">
    <property type="entry name" value="Proteasome_A_N"/>
    <property type="match status" value="1"/>
</dbReference>
<dbReference type="GO" id="GO:0019773">
    <property type="term" value="C:proteasome core complex, alpha-subunit complex"/>
    <property type="evidence" value="ECO:0007669"/>
    <property type="project" value="UniProtKB-UniRule"/>
</dbReference>
<sequence length="272" mass="29248">MSRGSSAGYDRHITIFSPEGRLYQVEYAFKAITSAAPLTALAVTSNSCAVLVSQRKIPERFVDPTSVSHIHSVSRGVGCITLGRTGDCVAQLARMREEAAHSEYKLGMPMGADVLAQRMASLAQVYTQQAYMRPLAVATLLVAADDERGPLVFRVDPAGHAVGFRAVAIGQRAQEAMSALEKRYKATRTTTLADAGDGDIDPADAIDASTIANMDVNATIDLALSVLQQVLGMDLTTEDFEVGVAEVGDNIPFRKLDCSEREEAIRRIQEAD</sequence>